<feature type="transmembrane region" description="Helical" evidence="1">
    <location>
        <begin position="23"/>
        <end position="41"/>
    </location>
</feature>
<keyword evidence="1" id="KW-1133">Transmembrane helix</keyword>
<gene>
    <name evidence="2" type="ORF">AKJ09_08929</name>
</gene>
<keyword evidence="1" id="KW-0472">Membrane</keyword>
<dbReference type="RefSeq" id="WP_146653208.1">
    <property type="nucleotide sequence ID" value="NZ_CP012333.1"/>
</dbReference>
<accession>A0A0K1Q901</accession>
<sequence>MEGDEHVEPSASPLAPSPVRRRLRGLFFLIGGALVTLWFATRSPREQHVRFVLGPHAAEVTGLDVQYLEPNGEVTRENEMRFEPGQAPRIVTHEPSLTDGEYRLRIDVDTREGRRSVERQVTLSGGSTSVDLAGVISKTP</sequence>
<proteinExistence type="predicted"/>
<name>A0A0K1Q901_9BACT</name>
<keyword evidence="3" id="KW-1185">Reference proteome</keyword>
<keyword evidence="1" id="KW-0812">Transmembrane</keyword>
<dbReference type="Proteomes" id="UP000064967">
    <property type="component" value="Chromosome"/>
</dbReference>
<protein>
    <submittedName>
        <fullName evidence="2">Uncharacterized protein</fullName>
    </submittedName>
</protein>
<reference evidence="2 3" key="1">
    <citation type="submission" date="2015-08" db="EMBL/GenBank/DDBJ databases">
        <authorList>
            <person name="Babu N.S."/>
            <person name="Beckwith C.J."/>
            <person name="Beseler K.G."/>
            <person name="Brison A."/>
            <person name="Carone J.V."/>
            <person name="Caskin T.P."/>
            <person name="Diamond M."/>
            <person name="Durham M.E."/>
            <person name="Foxe J.M."/>
            <person name="Go M."/>
            <person name="Henderson B.A."/>
            <person name="Jones I.B."/>
            <person name="McGettigan J.A."/>
            <person name="Micheletti S.J."/>
            <person name="Nasrallah M.E."/>
            <person name="Ortiz D."/>
            <person name="Piller C.R."/>
            <person name="Privatt S.R."/>
            <person name="Schneider S.L."/>
            <person name="Sharp S."/>
            <person name="Smith T.C."/>
            <person name="Stanton J.D."/>
            <person name="Ullery H.E."/>
            <person name="Wilson R.J."/>
            <person name="Serrano M.G."/>
            <person name="Buck G."/>
            <person name="Lee V."/>
            <person name="Wang Y."/>
            <person name="Carvalho R."/>
            <person name="Voegtly L."/>
            <person name="Shi R."/>
            <person name="Duckworth R."/>
            <person name="Johnson A."/>
            <person name="Loviza R."/>
            <person name="Walstead R."/>
            <person name="Shah Z."/>
            <person name="Kiflezghi M."/>
            <person name="Wade K."/>
            <person name="Ball S.L."/>
            <person name="Bradley K.W."/>
            <person name="Asai D.J."/>
            <person name="Bowman C.A."/>
            <person name="Russell D.A."/>
            <person name="Pope W.H."/>
            <person name="Jacobs-Sera D."/>
            <person name="Hendrix R.W."/>
            <person name="Hatfull G.F."/>
        </authorList>
    </citation>
    <scope>NUCLEOTIDE SEQUENCE [LARGE SCALE GENOMIC DNA]</scope>
    <source>
        <strain evidence="2 3">DSM 27648</strain>
    </source>
</reference>
<organism evidence="2 3">
    <name type="scientific">Labilithrix luteola</name>
    <dbReference type="NCBI Taxonomy" id="1391654"/>
    <lineage>
        <taxon>Bacteria</taxon>
        <taxon>Pseudomonadati</taxon>
        <taxon>Myxococcota</taxon>
        <taxon>Polyangia</taxon>
        <taxon>Polyangiales</taxon>
        <taxon>Labilitrichaceae</taxon>
        <taxon>Labilithrix</taxon>
    </lineage>
</organism>
<dbReference type="KEGG" id="llu:AKJ09_08929"/>
<dbReference type="AlphaFoldDB" id="A0A0K1Q901"/>
<evidence type="ECO:0000313" key="3">
    <source>
        <dbReference type="Proteomes" id="UP000064967"/>
    </source>
</evidence>
<evidence type="ECO:0000256" key="1">
    <source>
        <dbReference type="SAM" id="Phobius"/>
    </source>
</evidence>
<dbReference type="STRING" id="1391654.AKJ09_08929"/>
<dbReference type="OrthoDB" id="5522247at2"/>
<dbReference type="EMBL" id="CP012333">
    <property type="protein sequence ID" value="AKV02266.1"/>
    <property type="molecule type" value="Genomic_DNA"/>
</dbReference>
<evidence type="ECO:0000313" key="2">
    <source>
        <dbReference type="EMBL" id="AKV02266.1"/>
    </source>
</evidence>